<dbReference type="CDD" id="cd10028">
    <property type="entry name" value="UDG-F2_TDG_MUG"/>
    <property type="match status" value="1"/>
</dbReference>
<dbReference type="InterPro" id="IPR015637">
    <property type="entry name" value="MUG/TDG"/>
</dbReference>
<dbReference type="RefSeq" id="WP_085494323.1">
    <property type="nucleotide sequence ID" value="NZ_FXAZ01000002.1"/>
</dbReference>
<evidence type="ECO:0000256" key="1">
    <source>
        <dbReference type="ARBA" id="ARBA00022763"/>
    </source>
</evidence>
<evidence type="ECO:0000256" key="3">
    <source>
        <dbReference type="ARBA" id="ARBA00023204"/>
    </source>
</evidence>
<dbReference type="Proteomes" id="UP000193834">
    <property type="component" value="Unassembled WGS sequence"/>
</dbReference>
<evidence type="ECO:0000256" key="2">
    <source>
        <dbReference type="ARBA" id="ARBA00022801"/>
    </source>
</evidence>
<reference evidence="5 6" key="1">
    <citation type="submission" date="2017-04" db="EMBL/GenBank/DDBJ databases">
        <authorList>
            <person name="Afonso C.L."/>
            <person name="Miller P.J."/>
            <person name="Scott M.A."/>
            <person name="Spackman E."/>
            <person name="Goraichik I."/>
            <person name="Dimitrov K.M."/>
            <person name="Suarez D.L."/>
            <person name="Swayne D.E."/>
        </authorList>
    </citation>
    <scope>NUCLEOTIDE SEQUENCE [LARGE SCALE GENOMIC DNA]</scope>
    <source>
        <strain evidence="5 6">11</strain>
    </source>
</reference>
<dbReference type="PANTHER" id="PTHR12159">
    <property type="entry name" value="G/T AND G/U MISMATCH-SPECIFIC DNA GLYCOSYLASE"/>
    <property type="match status" value="1"/>
</dbReference>
<dbReference type="SUPFAM" id="SSF52141">
    <property type="entry name" value="Uracil-DNA glycosylase-like"/>
    <property type="match status" value="1"/>
</dbReference>
<gene>
    <name evidence="5" type="ORF">SAMN06295960_2119</name>
</gene>
<dbReference type="GO" id="GO:0006285">
    <property type="term" value="P:base-excision repair, AP site formation"/>
    <property type="evidence" value="ECO:0007669"/>
    <property type="project" value="InterPro"/>
</dbReference>
<evidence type="ECO:0000313" key="5">
    <source>
        <dbReference type="EMBL" id="SMG36465.1"/>
    </source>
</evidence>
<evidence type="ECO:0000313" key="6">
    <source>
        <dbReference type="Proteomes" id="UP000193834"/>
    </source>
</evidence>
<evidence type="ECO:0000259" key="4">
    <source>
        <dbReference type="SMART" id="SM00986"/>
    </source>
</evidence>
<keyword evidence="3" id="KW-0234">DNA repair</keyword>
<feature type="domain" description="Uracil-DNA glycosylase-like" evidence="4">
    <location>
        <begin position="5"/>
        <end position="159"/>
    </location>
</feature>
<dbReference type="OrthoDB" id="9799921at2"/>
<keyword evidence="6" id="KW-1185">Reference proteome</keyword>
<dbReference type="AlphaFoldDB" id="A0A1X7K801"/>
<dbReference type="EMBL" id="FXAZ01000002">
    <property type="protein sequence ID" value="SMG36465.1"/>
    <property type="molecule type" value="Genomic_DNA"/>
</dbReference>
<protein>
    <submittedName>
        <fullName evidence="5">G/U mismatch-specific uracil-DNA glycosylase</fullName>
    </submittedName>
</protein>
<keyword evidence="1" id="KW-0227">DNA damage</keyword>
<keyword evidence="2" id="KW-0378">Hydrolase</keyword>
<dbReference type="GO" id="GO:0008263">
    <property type="term" value="F:pyrimidine-specific mismatch base pair DNA N-glycosylase activity"/>
    <property type="evidence" value="ECO:0007669"/>
    <property type="project" value="TreeGrafter"/>
</dbReference>
<dbReference type="PANTHER" id="PTHR12159:SF9">
    <property type="entry name" value="G_T MISMATCH-SPECIFIC THYMINE DNA GLYCOSYLASE"/>
    <property type="match status" value="1"/>
</dbReference>
<dbReference type="InterPro" id="IPR005122">
    <property type="entry name" value="Uracil-DNA_glycosylase-like"/>
</dbReference>
<dbReference type="InterPro" id="IPR036895">
    <property type="entry name" value="Uracil-DNA_glycosylase-like_sf"/>
</dbReference>
<accession>A0A1X7K801</accession>
<dbReference type="STRING" id="1852522.SAMN06295960_2119"/>
<sequence>MKPIPDHLAPDLRILFVGYNPSLRSGETGHHYANPRNRFWTILYRAGITPRLYRADEDQDLLHLGYGFTNIVARPTRTAAEIAPEEYAEGRELLRDKVARYRPKVVCFVGKGVYEAFSGRRQVDWGYQDEPIIDGVRAFVAPSSSGLVRMKLEEIVDIFNMIHHD</sequence>
<organism evidence="5 6">
    <name type="scientific">Paenibacillus aquistagni</name>
    <dbReference type="NCBI Taxonomy" id="1852522"/>
    <lineage>
        <taxon>Bacteria</taxon>
        <taxon>Bacillati</taxon>
        <taxon>Bacillota</taxon>
        <taxon>Bacilli</taxon>
        <taxon>Bacillales</taxon>
        <taxon>Paenibacillaceae</taxon>
        <taxon>Paenibacillus</taxon>
    </lineage>
</organism>
<dbReference type="Pfam" id="PF03167">
    <property type="entry name" value="UDG"/>
    <property type="match status" value="1"/>
</dbReference>
<name>A0A1X7K801_9BACL</name>
<dbReference type="GO" id="GO:0004844">
    <property type="term" value="F:uracil DNA N-glycosylase activity"/>
    <property type="evidence" value="ECO:0007669"/>
    <property type="project" value="TreeGrafter"/>
</dbReference>
<dbReference type="SMART" id="SM00986">
    <property type="entry name" value="UDG"/>
    <property type="match status" value="1"/>
</dbReference>
<dbReference type="Gene3D" id="3.40.470.10">
    <property type="entry name" value="Uracil-DNA glycosylase-like domain"/>
    <property type="match status" value="1"/>
</dbReference>
<proteinExistence type="predicted"/>
<dbReference type="SMART" id="SM00987">
    <property type="entry name" value="UreE_C"/>
    <property type="match status" value="1"/>
</dbReference>